<dbReference type="InterPro" id="IPR014553">
    <property type="entry name" value="Aminopept"/>
</dbReference>
<dbReference type="Proteomes" id="UP000196531">
    <property type="component" value="Unassembled WGS sequence"/>
</dbReference>
<proteinExistence type="predicted"/>
<dbReference type="Pfam" id="PF10023">
    <property type="entry name" value="Aminopep"/>
    <property type="match status" value="1"/>
</dbReference>
<evidence type="ECO:0000313" key="3">
    <source>
        <dbReference type="Proteomes" id="UP000196531"/>
    </source>
</evidence>
<sequence>MASIKLLLLTILFSSCAKIGYLAEQGTGQMALLTRAKSNEDVLRDVTISKKDKEKIKKIRVYKNYFYDFWNKRETSIYSKTTILHDEAVTYLVIVSPFDKIEAKKECFPVMGCFPYLGFFKKSSAKDYAQDMKKKGYVTYTRPVYAYSTLGYFTDTILSSFFIFDDFELAELIFHELFHTIFFIKNEVELNENLANYFGKEMALKYFMKDETLRSKLEKERLLSRKLSEHTVKIAREIQSALLEKKPIMKNEATKILAEYIEQKLIPGHKEICLNQNVPDEKCYILKRKWNQASLAALMTYENKVDQLKLLRGRISGDLKGFFHYIELELKNYKSSGSKEPFSKWLFKNE</sequence>
<feature type="chain" id="PRO_5012215569" description="Aminopeptidase" evidence="1">
    <location>
        <begin position="18"/>
        <end position="350"/>
    </location>
</feature>
<reference evidence="3" key="1">
    <citation type="journal article" date="2017" name="Proc. Natl. Acad. Sci. U.S.A.">
        <title>Simulation of Deepwater Horizon oil plume reveals substrate specialization within a complex community of hydrocarbon-degraders.</title>
        <authorList>
            <person name="Hu P."/>
            <person name="Dubinsky E.A."/>
            <person name="Probst A.J."/>
            <person name="Wang J."/>
            <person name="Sieber C.M.K."/>
            <person name="Tom L.M."/>
            <person name="Gardinali P."/>
            <person name="Banfield J.F."/>
            <person name="Atlas R.M."/>
            <person name="Andersen G.L."/>
        </authorList>
    </citation>
    <scope>NUCLEOTIDE SEQUENCE [LARGE SCALE GENOMIC DNA]</scope>
</reference>
<feature type="signal peptide" evidence="1">
    <location>
        <begin position="1"/>
        <end position="17"/>
    </location>
</feature>
<evidence type="ECO:0000256" key="1">
    <source>
        <dbReference type="SAM" id="SignalP"/>
    </source>
</evidence>
<gene>
    <name evidence="2" type="ORF">A9Q84_08755</name>
</gene>
<name>A0A1Y5FCS8_9BACT</name>
<protein>
    <recommendedName>
        <fullName evidence="4">Aminopeptidase</fullName>
    </recommendedName>
</protein>
<organism evidence="2 3">
    <name type="scientific">Halobacteriovorax marinus</name>
    <dbReference type="NCBI Taxonomy" id="97084"/>
    <lineage>
        <taxon>Bacteria</taxon>
        <taxon>Pseudomonadati</taxon>
        <taxon>Bdellovibrionota</taxon>
        <taxon>Bacteriovoracia</taxon>
        <taxon>Bacteriovoracales</taxon>
        <taxon>Halobacteriovoraceae</taxon>
        <taxon>Halobacteriovorax</taxon>
    </lineage>
</organism>
<dbReference type="EMBL" id="MAAO01000006">
    <property type="protein sequence ID" value="OUR96432.1"/>
    <property type="molecule type" value="Genomic_DNA"/>
</dbReference>
<dbReference type="PROSITE" id="PS51257">
    <property type="entry name" value="PROKAR_LIPOPROTEIN"/>
    <property type="match status" value="1"/>
</dbReference>
<keyword evidence="1" id="KW-0732">Signal</keyword>
<comment type="caution">
    <text evidence="2">The sequence shown here is derived from an EMBL/GenBank/DDBJ whole genome shotgun (WGS) entry which is preliminary data.</text>
</comment>
<dbReference type="AlphaFoldDB" id="A0A1Y5FCS8"/>
<evidence type="ECO:0000313" key="2">
    <source>
        <dbReference type="EMBL" id="OUR96432.1"/>
    </source>
</evidence>
<accession>A0A1Y5FCS8</accession>
<evidence type="ECO:0008006" key="4">
    <source>
        <dbReference type="Google" id="ProtNLM"/>
    </source>
</evidence>